<dbReference type="EMBL" id="DWZI01000036">
    <property type="protein sequence ID" value="HJA85922.1"/>
    <property type="molecule type" value="Genomic_DNA"/>
</dbReference>
<protein>
    <submittedName>
        <fullName evidence="1">Transposase</fullName>
    </submittedName>
</protein>
<accession>A0A9D2KV08</accession>
<name>A0A9D2KV08_9BACE</name>
<evidence type="ECO:0000313" key="1">
    <source>
        <dbReference type="EMBL" id="HJA85922.1"/>
    </source>
</evidence>
<evidence type="ECO:0000313" key="2">
    <source>
        <dbReference type="Proteomes" id="UP000823862"/>
    </source>
</evidence>
<comment type="caution">
    <text evidence="1">The sequence shown here is derived from an EMBL/GenBank/DDBJ whole genome shotgun (WGS) entry which is preliminary data.</text>
</comment>
<sequence length="82" mass="9314">MDNRLAERCIRPLANERKNYLCFGSDKMARVSAAYHSVVFTCKLQGYSILEYLKKFFTEIVAGNRDCGKFMPLTVGISANKL</sequence>
<organism evidence="1 2">
    <name type="scientific">Candidatus Bacteroides avicola</name>
    <dbReference type="NCBI Taxonomy" id="2838468"/>
    <lineage>
        <taxon>Bacteria</taxon>
        <taxon>Pseudomonadati</taxon>
        <taxon>Bacteroidota</taxon>
        <taxon>Bacteroidia</taxon>
        <taxon>Bacteroidales</taxon>
        <taxon>Bacteroidaceae</taxon>
        <taxon>Bacteroides</taxon>
    </lineage>
</organism>
<dbReference type="Proteomes" id="UP000823862">
    <property type="component" value="Unassembled WGS sequence"/>
</dbReference>
<dbReference type="AlphaFoldDB" id="A0A9D2KV08"/>
<gene>
    <name evidence="1" type="ORF">H9950_07000</name>
</gene>
<reference evidence="1" key="1">
    <citation type="journal article" date="2021" name="PeerJ">
        <title>Extensive microbial diversity within the chicken gut microbiome revealed by metagenomics and culture.</title>
        <authorList>
            <person name="Gilroy R."/>
            <person name="Ravi A."/>
            <person name="Getino M."/>
            <person name="Pursley I."/>
            <person name="Horton D.L."/>
            <person name="Alikhan N.F."/>
            <person name="Baker D."/>
            <person name="Gharbi K."/>
            <person name="Hall N."/>
            <person name="Watson M."/>
            <person name="Adriaenssens E.M."/>
            <person name="Foster-Nyarko E."/>
            <person name="Jarju S."/>
            <person name="Secka A."/>
            <person name="Antonio M."/>
            <person name="Oren A."/>
            <person name="Chaudhuri R.R."/>
            <person name="La Ragione R."/>
            <person name="Hildebrand F."/>
            <person name="Pallen M.J."/>
        </authorList>
    </citation>
    <scope>NUCLEOTIDE SEQUENCE</scope>
    <source>
        <strain evidence="1">ChiHjej12B11-9795</strain>
    </source>
</reference>
<reference evidence="1" key="2">
    <citation type="submission" date="2021-04" db="EMBL/GenBank/DDBJ databases">
        <authorList>
            <person name="Gilroy R."/>
        </authorList>
    </citation>
    <scope>NUCLEOTIDE SEQUENCE</scope>
    <source>
        <strain evidence="1">ChiHjej12B11-9795</strain>
    </source>
</reference>
<proteinExistence type="predicted"/>